<feature type="domain" description="Lipoyl-binding" evidence="4">
    <location>
        <begin position="22"/>
        <end position="104"/>
    </location>
</feature>
<name>A0ABU1T927_9SPHI</name>
<protein>
    <recommendedName>
        <fullName evidence="3">Glycine cleavage system H protein</fullName>
    </recommendedName>
</protein>
<dbReference type="RefSeq" id="WP_310094185.1">
    <property type="nucleotide sequence ID" value="NZ_JAVDUU010000002.1"/>
</dbReference>
<evidence type="ECO:0000259" key="4">
    <source>
        <dbReference type="PROSITE" id="PS50968"/>
    </source>
</evidence>
<dbReference type="PROSITE" id="PS50968">
    <property type="entry name" value="BIOTINYL_LIPOYL"/>
    <property type="match status" value="1"/>
</dbReference>
<dbReference type="CDD" id="cd06848">
    <property type="entry name" value="GCS_H"/>
    <property type="match status" value="1"/>
</dbReference>
<evidence type="ECO:0000313" key="6">
    <source>
        <dbReference type="Proteomes" id="UP001247620"/>
    </source>
</evidence>
<keyword evidence="2 3" id="KW-0450">Lipoyl</keyword>
<feature type="modified residue" description="N6-lipoyllysine" evidence="3">
    <location>
        <position position="63"/>
    </location>
</feature>
<dbReference type="HAMAP" id="MF_00272">
    <property type="entry name" value="GcvH"/>
    <property type="match status" value="1"/>
</dbReference>
<dbReference type="Proteomes" id="UP001247620">
    <property type="component" value="Unassembled WGS sequence"/>
</dbReference>
<dbReference type="EMBL" id="JAVDUU010000002">
    <property type="protein sequence ID" value="MDR6941837.1"/>
    <property type="molecule type" value="Genomic_DNA"/>
</dbReference>
<evidence type="ECO:0000313" key="5">
    <source>
        <dbReference type="EMBL" id="MDR6941837.1"/>
    </source>
</evidence>
<reference evidence="5 6" key="1">
    <citation type="submission" date="2023-07" db="EMBL/GenBank/DDBJ databases">
        <title>Sorghum-associated microbial communities from plants grown in Nebraska, USA.</title>
        <authorList>
            <person name="Schachtman D."/>
        </authorList>
    </citation>
    <scope>NUCLEOTIDE SEQUENCE [LARGE SCALE GENOMIC DNA]</scope>
    <source>
        <strain evidence="5 6">3262</strain>
    </source>
</reference>
<sequence length="126" mass="13590">MNFPAELKYTKDHEWIRVEGNEAYVGITEFAQGELGDIVYIDIASLGKEVAKDEVFGTVEAVKTVSDLFMPVAGTVTEVNAALNSQPELVNTDPYGEGWMVKISLADAGSVDSLLSADDYKTVIGV</sequence>
<comment type="cofactor">
    <cofactor evidence="3">
        <name>(R)-lipoate</name>
        <dbReference type="ChEBI" id="CHEBI:83088"/>
    </cofactor>
    <text evidence="3">Binds 1 lipoyl cofactor covalently.</text>
</comment>
<dbReference type="InterPro" id="IPR002930">
    <property type="entry name" value="GCV_H"/>
</dbReference>
<dbReference type="NCBIfam" id="TIGR00527">
    <property type="entry name" value="gcvH"/>
    <property type="match status" value="1"/>
</dbReference>
<dbReference type="Pfam" id="PF01597">
    <property type="entry name" value="GCV_H"/>
    <property type="match status" value="1"/>
</dbReference>
<dbReference type="InterPro" id="IPR000089">
    <property type="entry name" value="Biotin_lipoyl"/>
</dbReference>
<proteinExistence type="inferred from homology"/>
<gene>
    <name evidence="3" type="primary">gcvH</name>
    <name evidence="5" type="ORF">J2W55_001679</name>
</gene>
<dbReference type="InterPro" id="IPR011053">
    <property type="entry name" value="Single_hybrid_motif"/>
</dbReference>
<accession>A0ABU1T927</accession>
<dbReference type="PANTHER" id="PTHR11715">
    <property type="entry name" value="GLYCINE CLEAVAGE SYSTEM H PROTEIN"/>
    <property type="match status" value="1"/>
</dbReference>
<comment type="function">
    <text evidence="3">The glycine cleavage system catalyzes the degradation of glycine. The H protein shuttles the methylamine group of glycine from the P protein to the T protein.</text>
</comment>
<evidence type="ECO:0000256" key="2">
    <source>
        <dbReference type="ARBA" id="ARBA00022823"/>
    </source>
</evidence>
<comment type="caution">
    <text evidence="5">The sequence shown here is derived from an EMBL/GenBank/DDBJ whole genome shotgun (WGS) entry which is preliminary data.</text>
</comment>
<dbReference type="InterPro" id="IPR003016">
    <property type="entry name" value="2-oxoA_DH_lipoyl-BS"/>
</dbReference>
<dbReference type="NCBIfam" id="NF002270">
    <property type="entry name" value="PRK01202.1"/>
    <property type="match status" value="1"/>
</dbReference>
<evidence type="ECO:0000256" key="3">
    <source>
        <dbReference type="HAMAP-Rule" id="MF_00272"/>
    </source>
</evidence>
<dbReference type="Gene3D" id="2.40.50.100">
    <property type="match status" value="1"/>
</dbReference>
<dbReference type="InterPro" id="IPR033753">
    <property type="entry name" value="GCV_H/Fam206"/>
</dbReference>
<organism evidence="5 6">
    <name type="scientific">Mucilaginibacter pocheonensis</name>
    <dbReference type="NCBI Taxonomy" id="398050"/>
    <lineage>
        <taxon>Bacteria</taxon>
        <taxon>Pseudomonadati</taxon>
        <taxon>Bacteroidota</taxon>
        <taxon>Sphingobacteriia</taxon>
        <taxon>Sphingobacteriales</taxon>
        <taxon>Sphingobacteriaceae</taxon>
        <taxon>Mucilaginibacter</taxon>
    </lineage>
</organism>
<dbReference type="SUPFAM" id="SSF51230">
    <property type="entry name" value="Single hybrid motif"/>
    <property type="match status" value="1"/>
</dbReference>
<dbReference type="PROSITE" id="PS00189">
    <property type="entry name" value="LIPOYL"/>
    <property type="match status" value="1"/>
</dbReference>
<dbReference type="PANTHER" id="PTHR11715:SF3">
    <property type="entry name" value="GLYCINE CLEAVAGE SYSTEM H PROTEIN-RELATED"/>
    <property type="match status" value="1"/>
</dbReference>
<dbReference type="InterPro" id="IPR017453">
    <property type="entry name" value="GCV_H_sub"/>
</dbReference>
<comment type="similarity">
    <text evidence="1 3">Belongs to the GcvH family.</text>
</comment>
<keyword evidence="6" id="KW-1185">Reference proteome</keyword>
<evidence type="ECO:0000256" key="1">
    <source>
        <dbReference type="ARBA" id="ARBA00009249"/>
    </source>
</evidence>
<comment type="subunit">
    <text evidence="3">The glycine cleavage system is composed of four proteins: P, T, L and H.</text>
</comment>